<feature type="compositionally biased region" description="Polar residues" evidence="3">
    <location>
        <begin position="673"/>
        <end position="691"/>
    </location>
</feature>
<dbReference type="Proteomes" id="UP000762676">
    <property type="component" value="Unassembled WGS sequence"/>
</dbReference>
<feature type="compositionally biased region" description="Polar residues" evidence="3">
    <location>
        <begin position="629"/>
        <end position="656"/>
    </location>
</feature>
<feature type="compositionally biased region" description="Low complexity" evidence="3">
    <location>
        <begin position="790"/>
        <end position="802"/>
    </location>
</feature>
<accession>A0AAV4GY51</accession>
<evidence type="ECO:0000256" key="3">
    <source>
        <dbReference type="SAM" id="MobiDB-lite"/>
    </source>
</evidence>
<dbReference type="SUPFAM" id="SSF52540">
    <property type="entry name" value="P-loop containing nucleoside triphosphate hydrolases"/>
    <property type="match status" value="1"/>
</dbReference>
<dbReference type="InterPro" id="IPR027417">
    <property type="entry name" value="P-loop_NTPase"/>
</dbReference>
<feature type="compositionally biased region" description="Polar residues" evidence="3">
    <location>
        <begin position="342"/>
        <end position="385"/>
    </location>
</feature>
<proteinExistence type="predicted"/>
<feature type="region of interest" description="Disordered" evidence="3">
    <location>
        <begin position="618"/>
        <end position="808"/>
    </location>
</feature>
<reference evidence="4 5" key="1">
    <citation type="journal article" date="2021" name="Elife">
        <title>Chloroplast acquisition without the gene transfer in kleptoplastic sea slugs, Plakobranchus ocellatus.</title>
        <authorList>
            <person name="Maeda T."/>
            <person name="Takahashi S."/>
            <person name="Yoshida T."/>
            <person name="Shimamura S."/>
            <person name="Takaki Y."/>
            <person name="Nagai Y."/>
            <person name="Toyoda A."/>
            <person name="Suzuki Y."/>
            <person name="Arimoto A."/>
            <person name="Ishii H."/>
            <person name="Satoh N."/>
            <person name="Nishiyama T."/>
            <person name="Hasebe M."/>
            <person name="Maruyama T."/>
            <person name="Minagawa J."/>
            <person name="Obokata J."/>
            <person name="Shigenobu S."/>
        </authorList>
    </citation>
    <scope>NUCLEOTIDE SEQUENCE [LARGE SCALE GENOMIC DNA]</scope>
</reference>
<feature type="region of interest" description="Disordered" evidence="3">
    <location>
        <begin position="271"/>
        <end position="305"/>
    </location>
</feature>
<dbReference type="GO" id="GO:0005525">
    <property type="term" value="F:GTP binding"/>
    <property type="evidence" value="ECO:0007669"/>
    <property type="project" value="UniProtKB-KW"/>
</dbReference>
<feature type="region of interest" description="Disordered" evidence="3">
    <location>
        <begin position="845"/>
        <end position="896"/>
    </location>
</feature>
<dbReference type="PRINTS" id="PR00449">
    <property type="entry name" value="RASTRNSFRMNG"/>
</dbReference>
<feature type="compositionally biased region" description="Basic residues" evidence="3">
    <location>
        <begin position="847"/>
        <end position="869"/>
    </location>
</feature>
<name>A0AAV4GY51_9GAST</name>
<dbReference type="Pfam" id="PF00071">
    <property type="entry name" value="Ras"/>
    <property type="match status" value="1"/>
</dbReference>
<dbReference type="Gene3D" id="3.40.50.300">
    <property type="entry name" value="P-loop containing nucleotide triphosphate hydrolases"/>
    <property type="match status" value="1"/>
</dbReference>
<feature type="region of interest" description="Disordered" evidence="3">
    <location>
        <begin position="1170"/>
        <end position="1229"/>
    </location>
</feature>
<dbReference type="InterPro" id="IPR050227">
    <property type="entry name" value="Rab"/>
</dbReference>
<feature type="compositionally biased region" description="Low complexity" evidence="3">
    <location>
        <begin position="45"/>
        <end position="55"/>
    </location>
</feature>
<dbReference type="PROSITE" id="PS51421">
    <property type="entry name" value="RAS"/>
    <property type="match status" value="1"/>
</dbReference>
<feature type="region of interest" description="Disordered" evidence="3">
    <location>
        <begin position="914"/>
        <end position="937"/>
    </location>
</feature>
<evidence type="ECO:0000313" key="4">
    <source>
        <dbReference type="EMBL" id="GFR90448.1"/>
    </source>
</evidence>
<evidence type="ECO:0000313" key="5">
    <source>
        <dbReference type="Proteomes" id="UP000762676"/>
    </source>
</evidence>
<feature type="compositionally biased region" description="Polar residues" evidence="3">
    <location>
        <begin position="13"/>
        <end position="39"/>
    </location>
</feature>
<sequence length="1344" mass="144883">MEIPSTGAETPGTGLSTKDAYSTSTTLEPTLLRSVSTAPASRPHSASTTETLTSESRLSEILSVSISSTVTSTISQPTSSLEAVHPMTSGLETLPPPIKPVAHPLYTTEIQETDTSATFLPLKSLPESPLSRKDLTSAVPPVFSSSHENTPLTRDAACTPSLALTPPEIQPSLMIPPSLIIPPKTNITSTELSLSEPKLGYSQSSTKIPFRLVPKSQLTKPLSAQILSATQCSTTLVPITATRTNTTNSVTHLSPVEDREISLCMFKTSAESPTLEVRPSDPKEIESSQSAQNPLPTTSLSYLGTPPLETIHLETEFPSKPQTLQQPHKAPLTESLDCPSLVLTTSPPSITAQSSPVSLSPMETQGPSLIRSNSQNVPLNSQTLLSPDGTKAGNTPSRSKLRLTIPEIAPSLLLENTSQDVHTVVPPVASRGIPVASHIASNVTAPDLPGTSNMVSKMTIPLLKITPPFLSELRPPSVPGSPPLGTGLKPPVVSGTLPLTPERFPFKQPKTHHSGSELTAPVIRVTPPLTSQPIPPEVIEKSSLCSELTAPAMPGAPPSLTPDRAPTRISGTPPIGLEVTSPIFEATQCLASEHILSEFSRTSLLASGFKPLLMPEKPPVASQLKPSEVSETPPFNSMTTPPALSVTSSPLSQSAPSEIPSMSLVRSDESPLTVLNTPSSSSELTQSTVQSIPPTIPVKPPTILNLTPPAVSDTLKMTSEPTKPVMPEKPPRESRTSSPWISTLRLPLSTGLNPPALSITPPLTPPPKRSTYNFSGSERTSPTVTPPASPSSASSGATAKSPRPTRSPVQVIIPLIPSKLPWNSKSPPATAVSLASFHPIPTIKTTHYARKSRRKDAKGLTKKKSKRSAKSGSSVASTSRHTVISAQSHDTTTSATHETLVSTCTYDTTSTANVSLDDKGHRPFPPEGPALLGVPKQPLSRKSSLSTLFSFRRSSNASQRKAEQEKPPQKLRLILVGNNGVGKSTFLQTLVSGNFRPSNVNTNLCSAHTRCTIIHKGRFIELDIQDTAGQERFRSLTASYYRYAQCCLVFFNVHEPESFRDVEYWLNDLTTYGGREGGVAVVLVGLLHVPPKPRKRGYHSEREQPASEPTKQSPADEADSASSSGVNSMDTPATKETELPSAQSSDREEYQAKESCAKKTELCTSEALDREECRAKQRTSGSGSRRDIGLQVCIPPPQNQRQQKASSHHHHHHHHHHHYHHHHHHHHQYPHYPYVYEQSGICTSTTPLFTQSVSEKKREIPTEQAEHLAEMWGIPYREVDTAQDYGSVLEAVHTLMDSVLAKAKQEFEAKPTLNLILPQTSRRPSLDLLLNNDNRGERTCCLNC</sequence>
<dbReference type="PANTHER" id="PTHR47977">
    <property type="entry name" value="RAS-RELATED PROTEIN RAB"/>
    <property type="match status" value="1"/>
</dbReference>
<dbReference type="SMART" id="SM00173">
    <property type="entry name" value="RAS"/>
    <property type="match status" value="1"/>
</dbReference>
<feature type="region of interest" description="Disordered" evidence="3">
    <location>
        <begin position="1092"/>
        <end position="1158"/>
    </location>
</feature>
<feature type="region of interest" description="Disordered" evidence="3">
    <location>
        <begin position="339"/>
        <end position="399"/>
    </location>
</feature>
<dbReference type="CDD" id="cd00154">
    <property type="entry name" value="Rab"/>
    <property type="match status" value="1"/>
</dbReference>
<organism evidence="4 5">
    <name type="scientific">Elysia marginata</name>
    <dbReference type="NCBI Taxonomy" id="1093978"/>
    <lineage>
        <taxon>Eukaryota</taxon>
        <taxon>Metazoa</taxon>
        <taxon>Spiralia</taxon>
        <taxon>Lophotrochozoa</taxon>
        <taxon>Mollusca</taxon>
        <taxon>Gastropoda</taxon>
        <taxon>Heterobranchia</taxon>
        <taxon>Euthyneura</taxon>
        <taxon>Panpulmonata</taxon>
        <taxon>Sacoglossa</taxon>
        <taxon>Placobranchoidea</taxon>
        <taxon>Plakobranchidae</taxon>
        <taxon>Elysia</taxon>
    </lineage>
</organism>
<dbReference type="SMART" id="SM00174">
    <property type="entry name" value="RHO"/>
    <property type="match status" value="1"/>
</dbReference>
<protein>
    <submittedName>
        <fullName evidence="4">Ras-related protein Rap-1b</fullName>
    </submittedName>
</protein>
<keyword evidence="2" id="KW-0342">GTP-binding</keyword>
<dbReference type="SMART" id="SM00175">
    <property type="entry name" value="RAB"/>
    <property type="match status" value="1"/>
</dbReference>
<dbReference type="FunFam" id="3.40.50.300:FF:001447">
    <property type="entry name" value="Ras-related protein Rab-1B"/>
    <property type="match status" value="1"/>
</dbReference>
<comment type="caution">
    <text evidence="4">The sequence shown here is derived from an EMBL/GenBank/DDBJ whole genome shotgun (WGS) entry which is preliminary data.</text>
</comment>
<feature type="region of interest" description="Disordered" evidence="3">
    <location>
        <begin position="1"/>
        <end position="55"/>
    </location>
</feature>
<dbReference type="EMBL" id="BMAT01012354">
    <property type="protein sequence ID" value="GFR90448.1"/>
    <property type="molecule type" value="Genomic_DNA"/>
</dbReference>
<keyword evidence="1" id="KW-0547">Nucleotide-binding</keyword>
<evidence type="ECO:0000256" key="2">
    <source>
        <dbReference type="ARBA" id="ARBA00023134"/>
    </source>
</evidence>
<feature type="compositionally biased region" description="Basic and acidic residues" evidence="3">
    <location>
        <begin position="1145"/>
        <end position="1158"/>
    </location>
</feature>
<feature type="compositionally biased region" description="Polar residues" evidence="3">
    <location>
        <begin position="770"/>
        <end position="779"/>
    </location>
</feature>
<feature type="compositionally biased region" description="Polar residues" evidence="3">
    <location>
        <begin position="287"/>
        <end position="302"/>
    </location>
</feature>
<keyword evidence="5" id="KW-1185">Reference proteome</keyword>
<dbReference type="InterPro" id="IPR001806">
    <property type="entry name" value="Small_GTPase"/>
</dbReference>
<feature type="compositionally biased region" description="Low complexity" evidence="3">
    <location>
        <begin position="870"/>
        <end position="880"/>
    </location>
</feature>
<dbReference type="GO" id="GO:0003924">
    <property type="term" value="F:GTPase activity"/>
    <property type="evidence" value="ECO:0007669"/>
    <property type="project" value="InterPro"/>
</dbReference>
<evidence type="ECO:0000256" key="1">
    <source>
        <dbReference type="ARBA" id="ARBA00022741"/>
    </source>
</evidence>
<gene>
    <name evidence="4" type="ORF">ElyMa_006149700</name>
</gene>
<feature type="compositionally biased region" description="Basic residues" evidence="3">
    <location>
        <begin position="1206"/>
        <end position="1229"/>
    </location>
</feature>
<dbReference type="PROSITE" id="PS51419">
    <property type="entry name" value="RAB"/>
    <property type="match status" value="1"/>
</dbReference>
<feature type="compositionally biased region" description="Polar residues" evidence="3">
    <location>
        <begin position="881"/>
        <end position="896"/>
    </location>
</feature>